<evidence type="ECO:0000256" key="8">
    <source>
        <dbReference type="ARBA" id="ARBA00022989"/>
    </source>
</evidence>
<protein>
    <submittedName>
        <fullName evidence="13">ABC transporter</fullName>
    </submittedName>
</protein>
<feature type="domain" description="ABC transporter" evidence="12">
    <location>
        <begin position="1269"/>
        <end position="1501"/>
    </location>
</feature>
<dbReference type="InterPro" id="IPR013525">
    <property type="entry name" value="ABC2_TM"/>
</dbReference>
<accession>A0A6A5VX93</accession>
<feature type="domain" description="ABC transporter" evidence="12">
    <location>
        <begin position="464"/>
        <end position="700"/>
    </location>
</feature>
<keyword evidence="7" id="KW-0067">ATP-binding</keyword>
<dbReference type="CDD" id="cd03263">
    <property type="entry name" value="ABC_subfamily_A"/>
    <property type="match status" value="2"/>
</dbReference>
<gene>
    <name evidence="13" type="ORF">P154DRAFT_78287</name>
</gene>
<feature type="transmembrane region" description="Helical" evidence="11">
    <location>
        <begin position="1121"/>
        <end position="1140"/>
    </location>
</feature>
<dbReference type="InterPro" id="IPR003439">
    <property type="entry name" value="ABC_transporter-like_ATP-bd"/>
</dbReference>
<dbReference type="InterPro" id="IPR017871">
    <property type="entry name" value="ABC_transporter-like_CS"/>
</dbReference>
<evidence type="ECO:0000256" key="5">
    <source>
        <dbReference type="ARBA" id="ARBA00022737"/>
    </source>
</evidence>
<dbReference type="EMBL" id="ML977713">
    <property type="protein sequence ID" value="KAF1993318.1"/>
    <property type="molecule type" value="Genomic_DNA"/>
</dbReference>
<keyword evidence="5" id="KW-0677">Repeat</keyword>
<organism evidence="13 14">
    <name type="scientific">Amniculicola lignicola CBS 123094</name>
    <dbReference type="NCBI Taxonomy" id="1392246"/>
    <lineage>
        <taxon>Eukaryota</taxon>
        <taxon>Fungi</taxon>
        <taxon>Dikarya</taxon>
        <taxon>Ascomycota</taxon>
        <taxon>Pezizomycotina</taxon>
        <taxon>Dothideomycetes</taxon>
        <taxon>Pleosporomycetidae</taxon>
        <taxon>Pleosporales</taxon>
        <taxon>Amniculicolaceae</taxon>
        <taxon>Amniculicola</taxon>
    </lineage>
</organism>
<feature type="transmembrane region" description="Helical" evidence="11">
    <location>
        <begin position="1089"/>
        <end position="1109"/>
    </location>
</feature>
<feature type="transmembrane region" description="Helical" evidence="11">
    <location>
        <begin position="287"/>
        <end position="307"/>
    </location>
</feature>
<evidence type="ECO:0000256" key="2">
    <source>
        <dbReference type="ARBA" id="ARBA00008869"/>
    </source>
</evidence>
<name>A0A6A5VX93_9PLEO</name>
<feature type="transmembrane region" description="Helical" evidence="11">
    <location>
        <begin position="1210"/>
        <end position="1231"/>
    </location>
</feature>
<keyword evidence="4 11" id="KW-0812">Transmembrane</keyword>
<feature type="transmembrane region" description="Helical" evidence="11">
    <location>
        <begin position="1017"/>
        <end position="1038"/>
    </location>
</feature>
<evidence type="ECO:0000256" key="3">
    <source>
        <dbReference type="ARBA" id="ARBA00022448"/>
    </source>
</evidence>
<dbReference type="GO" id="GO:0005524">
    <property type="term" value="F:ATP binding"/>
    <property type="evidence" value="ECO:0007669"/>
    <property type="project" value="UniProtKB-KW"/>
</dbReference>
<evidence type="ECO:0000256" key="4">
    <source>
        <dbReference type="ARBA" id="ARBA00022692"/>
    </source>
</evidence>
<dbReference type="InterPro" id="IPR027417">
    <property type="entry name" value="P-loop_NTPase"/>
</dbReference>
<dbReference type="Pfam" id="PF12698">
    <property type="entry name" value="ABC2_membrane_3"/>
    <property type="match status" value="2"/>
</dbReference>
<dbReference type="SUPFAM" id="SSF52540">
    <property type="entry name" value="P-loop containing nucleoside triphosphate hydrolases"/>
    <property type="match status" value="2"/>
</dbReference>
<dbReference type="GO" id="GO:0016020">
    <property type="term" value="C:membrane"/>
    <property type="evidence" value="ECO:0007669"/>
    <property type="project" value="UniProtKB-SubCell"/>
</dbReference>
<feature type="compositionally biased region" description="Low complexity" evidence="10">
    <location>
        <begin position="774"/>
        <end position="785"/>
    </location>
</feature>
<evidence type="ECO:0000313" key="14">
    <source>
        <dbReference type="Proteomes" id="UP000799779"/>
    </source>
</evidence>
<keyword evidence="6" id="KW-0547">Nucleotide-binding</keyword>
<feature type="transmembrane region" description="Helical" evidence="11">
    <location>
        <begin position="416"/>
        <end position="441"/>
    </location>
</feature>
<evidence type="ECO:0000256" key="6">
    <source>
        <dbReference type="ARBA" id="ARBA00022741"/>
    </source>
</evidence>
<dbReference type="FunFam" id="3.40.50.300:FF:001345">
    <property type="entry name" value="Related to ABC transporter"/>
    <property type="match status" value="1"/>
</dbReference>
<dbReference type="Proteomes" id="UP000799779">
    <property type="component" value="Unassembled WGS sequence"/>
</dbReference>
<feature type="transmembrane region" description="Helical" evidence="11">
    <location>
        <begin position="237"/>
        <end position="258"/>
    </location>
</feature>
<comment type="similarity">
    <text evidence="2">Belongs to the ABC transporter superfamily. ABCA family.</text>
</comment>
<dbReference type="GO" id="GO:0016887">
    <property type="term" value="F:ATP hydrolysis activity"/>
    <property type="evidence" value="ECO:0007669"/>
    <property type="project" value="InterPro"/>
</dbReference>
<dbReference type="SMART" id="SM00382">
    <property type="entry name" value="AAA"/>
    <property type="match status" value="2"/>
</dbReference>
<dbReference type="InterPro" id="IPR003593">
    <property type="entry name" value="AAA+_ATPase"/>
</dbReference>
<keyword evidence="9 11" id="KW-0472">Membrane</keyword>
<dbReference type="PROSITE" id="PS00211">
    <property type="entry name" value="ABC_TRANSPORTER_1"/>
    <property type="match status" value="2"/>
</dbReference>
<feature type="transmembrane region" description="Helical" evidence="11">
    <location>
        <begin position="1059"/>
        <end position="1083"/>
    </location>
</feature>
<feature type="transmembrane region" description="Helical" evidence="11">
    <location>
        <begin position="1160"/>
        <end position="1189"/>
    </location>
</feature>
<sequence>MAFSLLFRQIRALTFKDLLLILNRKRRTSTIIRAFTIPIILTVYMSFILRVYWPKQTYGIGNPSDVRSLSNAIATAPGNRRTLALCNYGPKDGDINRVIERVTADAQGSKGQKVELLSNPDDLLNLCKSSLSGVTKCFGAVEFYSSPNEGAGGLWNYSIRVDGALGYKINIKKDRNDAEIFTIPLQHAVDAAIAQTSSEAGAKLLTSKIKEYPYTSETQDQWDDKLVTGIQNANAKYIAIVWYIGFIGLCYQLVGVVAREREQGMADLLESMMPNERRWEPHAARLVGHWLAFNTVYGGTWIVMAVIAKIGLFPKTNPAILIVFFVLTGLSLNSFSLLGASFFRRAQLSGITVTVVALVLGVAAQISAKTLSTGAAVILSILFTPMTFVFHMIWLARYEHKQISPNLVEGAPGASWRVPGLAFWIIMLLQIIVYPILAAMVERSLYQTSSKGRSITYSDSAQPVVIKNFTKIYNPNWFYRTIAPLFGIRKDPVQAVKGVSVAPMKGQIMVLVGANGCGKSTTLNAIAGLGDVTSGSIVVNGSGGIGICPQKNVLWDFLTVAQHARIFTQIKSTALSPNMGELSQLIYDCGLSPKMQSMSYSLSGGQRRKLQLIMMLTGGSHVCCVDEVSGGLDPLSRRKIWDILLAARGTRTIILTTHFLDEAEFLADHMVIMSKGSLKADGSVSELKSKLGGGYRFRFLHGTGYGELPDVEDLFTEDDEKDMMFDQTVFTVCDIPRSIRIIKELEKRRVKGYQVTGPTMEEVFMKLAEDPDASGSSDVSLSSGDPESHDVTTVHSHKEKKIKVSAIEATEADPLMSGRALGFLQQGSILFKKRMIVLKRNYLPYTFAFLIPIIATAFIAILLRNKQHPGCLPNQLADESDFETLSSKRNYRPLLVIGPSSALTSANLTAFQTTLPKQFGEANTSQTALLEYIKVVDSLEDYHEYFKKNFSKINPGGFFLGDEPVFSYYSNMGFQSLYTSIFMQNAMDKILTNTTIATSFRSFNIPWPSDLTNQFQFVFYFGLIMSCYPAFFALYPTVEKLRSIRALQYSNGARPFPLWLAYLSFDWLNILVTSGILTIILAATAPDNWWHIGYLFVVLFLYGLASLLWSYMVSLFAKSQLAAFAIAAAYQAFMLLMYFTGMMNIQSQMEPTKVADALSIFNFTFTLVTPTGCLIRALVISMNMFGALCRGSPPVIATYPGEIKLYGTPILYLLGQSMVMFGILMIVDHGWAAKWFHKMTSAPDGEDQNTREPEVSEEISRVSHATDGLRVQNLTRTFKSRKYGIQTAVDDLTFGVKKGEVFAVVGPNGAGKSTTIAMLRGELLPSRKGADIHLGSIDVQRNRREARAQMGVCPQFDAVDQMTVLEHLEFYAGVRGVTDAKRNARQIVKAVGLERFAASMASKLSGGNKRKLSLGIALIGNPELVLLDEPSSGMDPLAKRTMWKTLSEFVPGRSVLLTTHSMEEADHLADRVGVLAKRMLDIGTTSHLREKHGHGFHIQLICKSAPHTPDSETDAIKKWIETTIPGAELEGFAYHGQMRYNIHSQSHILTDADVDESGISGPSDEKDEMSVGKLFVLLEENKDKLGLEYYSVSPSTFDEVFLRVVGKHGVKEEDAPAIKKDWKYYVRTVLKTVAPFFVI</sequence>
<dbReference type="Pfam" id="PF00005">
    <property type="entry name" value="ABC_tran"/>
    <property type="match status" value="2"/>
</dbReference>
<dbReference type="InterPro" id="IPR026082">
    <property type="entry name" value="ABCA"/>
</dbReference>
<evidence type="ECO:0000256" key="9">
    <source>
        <dbReference type="ARBA" id="ARBA00023136"/>
    </source>
</evidence>
<feature type="transmembrane region" description="Helical" evidence="11">
    <location>
        <begin position="842"/>
        <end position="863"/>
    </location>
</feature>
<evidence type="ECO:0000256" key="11">
    <source>
        <dbReference type="SAM" id="Phobius"/>
    </source>
</evidence>
<evidence type="ECO:0000256" key="10">
    <source>
        <dbReference type="SAM" id="MobiDB-lite"/>
    </source>
</evidence>
<dbReference type="GO" id="GO:0005319">
    <property type="term" value="F:lipid transporter activity"/>
    <property type="evidence" value="ECO:0007669"/>
    <property type="project" value="TreeGrafter"/>
</dbReference>
<keyword evidence="3" id="KW-0813">Transport</keyword>
<dbReference type="PANTHER" id="PTHR19229">
    <property type="entry name" value="ATP-BINDING CASSETTE TRANSPORTER SUBFAMILY A ABCA"/>
    <property type="match status" value="1"/>
</dbReference>
<dbReference type="PANTHER" id="PTHR19229:SF36">
    <property type="entry name" value="ATP-BINDING CASSETTE SUB-FAMILY A MEMBER 2"/>
    <property type="match status" value="1"/>
</dbReference>
<evidence type="ECO:0000256" key="1">
    <source>
        <dbReference type="ARBA" id="ARBA00004141"/>
    </source>
</evidence>
<feature type="transmembrane region" description="Helical" evidence="11">
    <location>
        <begin position="346"/>
        <end position="364"/>
    </location>
</feature>
<dbReference type="PROSITE" id="PS50893">
    <property type="entry name" value="ABC_TRANSPORTER_2"/>
    <property type="match status" value="2"/>
</dbReference>
<evidence type="ECO:0000259" key="12">
    <source>
        <dbReference type="PROSITE" id="PS50893"/>
    </source>
</evidence>
<comment type="subcellular location">
    <subcellularLocation>
        <location evidence="1">Membrane</location>
        <topology evidence="1">Multi-pass membrane protein</topology>
    </subcellularLocation>
</comment>
<feature type="transmembrane region" description="Helical" evidence="11">
    <location>
        <begin position="319"/>
        <end position="340"/>
    </location>
</feature>
<reference evidence="13" key="1">
    <citation type="journal article" date="2020" name="Stud. Mycol.">
        <title>101 Dothideomycetes genomes: a test case for predicting lifestyles and emergence of pathogens.</title>
        <authorList>
            <person name="Haridas S."/>
            <person name="Albert R."/>
            <person name="Binder M."/>
            <person name="Bloem J."/>
            <person name="Labutti K."/>
            <person name="Salamov A."/>
            <person name="Andreopoulos B."/>
            <person name="Baker S."/>
            <person name="Barry K."/>
            <person name="Bills G."/>
            <person name="Bluhm B."/>
            <person name="Cannon C."/>
            <person name="Castanera R."/>
            <person name="Culley D."/>
            <person name="Daum C."/>
            <person name="Ezra D."/>
            <person name="Gonzalez J."/>
            <person name="Henrissat B."/>
            <person name="Kuo A."/>
            <person name="Liang C."/>
            <person name="Lipzen A."/>
            <person name="Lutzoni F."/>
            <person name="Magnuson J."/>
            <person name="Mondo S."/>
            <person name="Nolan M."/>
            <person name="Ohm R."/>
            <person name="Pangilinan J."/>
            <person name="Park H.-J."/>
            <person name="Ramirez L."/>
            <person name="Alfaro M."/>
            <person name="Sun H."/>
            <person name="Tritt A."/>
            <person name="Yoshinaga Y."/>
            <person name="Zwiers L.-H."/>
            <person name="Turgeon B."/>
            <person name="Goodwin S."/>
            <person name="Spatafora J."/>
            <person name="Crous P."/>
            <person name="Grigoriev I."/>
        </authorList>
    </citation>
    <scope>NUCLEOTIDE SEQUENCE</scope>
    <source>
        <strain evidence="13">CBS 123094</strain>
    </source>
</reference>
<proteinExistence type="inferred from homology"/>
<feature type="transmembrane region" description="Helical" evidence="11">
    <location>
        <begin position="31"/>
        <end position="53"/>
    </location>
</feature>
<dbReference type="Gene3D" id="3.40.50.300">
    <property type="entry name" value="P-loop containing nucleotide triphosphate hydrolases"/>
    <property type="match status" value="2"/>
</dbReference>
<keyword evidence="14" id="KW-1185">Reference proteome</keyword>
<dbReference type="OrthoDB" id="8061355at2759"/>
<evidence type="ECO:0000313" key="13">
    <source>
        <dbReference type="EMBL" id="KAF1993318.1"/>
    </source>
</evidence>
<keyword evidence="8 11" id="KW-1133">Transmembrane helix</keyword>
<feature type="transmembrane region" description="Helical" evidence="11">
    <location>
        <begin position="376"/>
        <end position="396"/>
    </location>
</feature>
<feature type="region of interest" description="Disordered" evidence="10">
    <location>
        <begin position="770"/>
        <end position="795"/>
    </location>
</feature>
<evidence type="ECO:0000256" key="7">
    <source>
        <dbReference type="ARBA" id="ARBA00022840"/>
    </source>
</evidence>
<dbReference type="GO" id="GO:0140359">
    <property type="term" value="F:ABC-type transporter activity"/>
    <property type="evidence" value="ECO:0007669"/>
    <property type="project" value="InterPro"/>
</dbReference>